<dbReference type="Proteomes" id="UP000324748">
    <property type="component" value="Unassembled WGS sequence"/>
</dbReference>
<evidence type="ECO:0000313" key="3">
    <source>
        <dbReference type="EMBL" id="KAA1131809.1"/>
    </source>
</evidence>
<accession>A0A5B0P6I8</accession>
<evidence type="ECO:0000313" key="4">
    <source>
        <dbReference type="Proteomes" id="UP000324748"/>
    </source>
</evidence>
<proteinExistence type="predicted"/>
<reference evidence="4 5" key="1">
    <citation type="submission" date="2019-05" db="EMBL/GenBank/DDBJ databases">
        <title>Emergence of the Ug99 lineage of the wheat stem rust pathogen through somatic hybridization.</title>
        <authorList>
            <person name="Li F."/>
            <person name="Upadhyaya N.M."/>
            <person name="Sperschneider J."/>
            <person name="Matny O."/>
            <person name="Nguyen-Phuc H."/>
            <person name="Mago R."/>
            <person name="Raley C."/>
            <person name="Miller M.E."/>
            <person name="Silverstein K.A.T."/>
            <person name="Henningsen E."/>
            <person name="Hirsch C.D."/>
            <person name="Visser B."/>
            <person name="Pretorius Z.A."/>
            <person name="Steffenson B.J."/>
            <person name="Schwessinger B."/>
            <person name="Dodds P.N."/>
            <person name="Figueroa M."/>
        </authorList>
    </citation>
    <scope>NUCLEOTIDE SEQUENCE [LARGE SCALE GENOMIC DNA]</scope>
    <source>
        <strain evidence="2">21-0</strain>
        <strain evidence="3 5">Ug99</strain>
    </source>
</reference>
<feature type="compositionally biased region" description="Basic and acidic residues" evidence="1">
    <location>
        <begin position="18"/>
        <end position="28"/>
    </location>
</feature>
<comment type="caution">
    <text evidence="2">The sequence shown here is derived from an EMBL/GenBank/DDBJ whole genome shotgun (WGS) entry which is preliminary data.</text>
</comment>
<dbReference type="EMBL" id="VDEP01000102">
    <property type="protein sequence ID" value="KAA1131809.1"/>
    <property type="molecule type" value="Genomic_DNA"/>
</dbReference>
<organism evidence="2 4">
    <name type="scientific">Puccinia graminis f. sp. tritici</name>
    <dbReference type="NCBI Taxonomy" id="56615"/>
    <lineage>
        <taxon>Eukaryota</taxon>
        <taxon>Fungi</taxon>
        <taxon>Dikarya</taxon>
        <taxon>Basidiomycota</taxon>
        <taxon>Pucciniomycotina</taxon>
        <taxon>Pucciniomycetes</taxon>
        <taxon>Pucciniales</taxon>
        <taxon>Pucciniaceae</taxon>
        <taxon>Puccinia</taxon>
    </lineage>
</organism>
<dbReference type="Proteomes" id="UP000325313">
    <property type="component" value="Unassembled WGS sequence"/>
</dbReference>
<evidence type="ECO:0000313" key="5">
    <source>
        <dbReference type="Proteomes" id="UP000325313"/>
    </source>
</evidence>
<dbReference type="AlphaFoldDB" id="A0A5B0P6I8"/>
<sequence length="53" mass="5949">MLTISSALKTPLASTNEPHARSRDDRSDPSSLYQRASRAIEARKAKRYSGLTW</sequence>
<protein>
    <submittedName>
        <fullName evidence="2">Uncharacterized protein</fullName>
    </submittedName>
</protein>
<name>A0A5B0P6I8_PUCGR</name>
<gene>
    <name evidence="2" type="ORF">PGT21_023126</name>
    <name evidence="3" type="ORF">PGTUg99_027218</name>
</gene>
<dbReference type="EMBL" id="VSWC01000067">
    <property type="protein sequence ID" value="KAA1096626.1"/>
    <property type="molecule type" value="Genomic_DNA"/>
</dbReference>
<evidence type="ECO:0000313" key="2">
    <source>
        <dbReference type="EMBL" id="KAA1096626.1"/>
    </source>
</evidence>
<keyword evidence="4" id="KW-1185">Reference proteome</keyword>
<feature type="compositionally biased region" description="Polar residues" evidence="1">
    <location>
        <begin position="1"/>
        <end position="17"/>
    </location>
</feature>
<feature type="region of interest" description="Disordered" evidence="1">
    <location>
        <begin position="1"/>
        <end position="38"/>
    </location>
</feature>
<evidence type="ECO:0000256" key="1">
    <source>
        <dbReference type="SAM" id="MobiDB-lite"/>
    </source>
</evidence>